<evidence type="ECO:0000256" key="3">
    <source>
        <dbReference type="ARBA" id="ARBA00009481"/>
    </source>
</evidence>
<comment type="caution">
    <text evidence="8">The sequence shown here is derived from an EMBL/GenBank/DDBJ whole genome shotgun (WGS) entry which is preliminary data.</text>
</comment>
<keyword evidence="9" id="KW-1185">Reference proteome</keyword>
<organism evidence="8 9">
    <name type="scientific">Coccomyxa viridis</name>
    <dbReference type="NCBI Taxonomy" id="1274662"/>
    <lineage>
        <taxon>Eukaryota</taxon>
        <taxon>Viridiplantae</taxon>
        <taxon>Chlorophyta</taxon>
        <taxon>core chlorophytes</taxon>
        <taxon>Trebouxiophyceae</taxon>
        <taxon>Trebouxiophyceae incertae sedis</taxon>
        <taxon>Coccomyxaceae</taxon>
        <taxon>Coccomyxa</taxon>
    </lineage>
</organism>
<keyword evidence="4" id="KW-0150">Chloroplast</keyword>
<evidence type="ECO:0008006" key="10">
    <source>
        <dbReference type="Google" id="ProtNLM"/>
    </source>
</evidence>
<protein>
    <recommendedName>
        <fullName evidence="10">Digalactosyldiacylglycerol synthase</fullName>
    </recommendedName>
</protein>
<evidence type="ECO:0000256" key="7">
    <source>
        <dbReference type="ARBA" id="ARBA00023136"/>
    </source>
</evidence>
<dbReference type="PANTHER" id="PTHR46132">
    <property type="entry name" value="DIGALACTOSYLDIACYLGLYCEROL SYNTHASE 2, CHLOROPLASTIC"/>
    <property type="match status" value="1"/>
</dbReference>
<name>A0AAV1I597_9CHLO</name>
<evidence type="ECO:0000313" key="8">
    <source>
        <dbReference type="EMBL" id="CAK0779070.1"/>
    </source>
</evidence>
<evidence type="ECO:0000313" key="9">
    <source>
        <dbReference type="Proteomes" id="UP001314263"/>
    </source>
</evidence>
<proteinExistence type="inferred from homology"/>
<dbReference type="GO" id="GO:0019375">
    <property type="term" value="P:galactolipid biosynthetic process"/>
    <property type="evidence" value="ECO:0007669"/>
    <property type="project" value="TreeGrafter"/>
</dbReference>
<dbReference type="AlphaFoldDB" id="A0AAV1I597"/>
<evidence type="ECO:0000256" key="4">
    <source>
        <dbReference type="ARBA" id="ARBA00022528"/>
    </source>
</evidence>
<dbReference type="InterPro" id="IPR044525">
    <property type="entry name" value="DGDG1/2"/>
</dbReference>
<sequence length="214" mass="24084">MGRGQTSDLRQPGRNIVVITTASLPWRTGTAVNPLLRTAYLAHALKDAKVTLLVPWLAKCEQKIVYPEGVTFETSAQQAKWVKEWVEKRTEFPAAFDIKFYPGRYDESFLSIFPVGDPTAFIPDYEADVAILEEPEHLTWFHHGRRYTEKFRHVLGILHTNYIGTTCSGHHTASSPIDATHPSTLQLAQTRVIGLSTTIPISVCCKNHMCSRFS</sequence>
<comment type="subcellular location">
    <subcellularLocation>
        <location evidence="2">Membrane</location>
    </subcellularLocation>
    <subcellularLocation>
        <location evidence="1">Plastid</location>
        <location evidence="1">Chloroplast</location>
    </subcellularLocation>
</comment>
<dbReference type="EMBL" id="CAUYUE010000005">
    <property type="protein sequence ID" value="CAK0779070.1"/>
    <property type="molecule type" value="Genomic_DNA"/>
</dbReference>
<keyword evidence="6" id="KW-0808">Transferase</keyword>
<evidence type="ECO:0000256" key="5">
    <source>
        <dbReference type="ARBA" id="ARBA00022640"/>
    </source>
</evidence>
<dbReference type="Proteomes" id="UP001314263">
    <property type="component" value="Unassembled WGS sequence"/>
</dbReference>
<reference evidence="8 9" key="1">
    <citation type="submission" date="2023-10" db="EMBL/GenBank/DDBJ databases">
        <authorList>
            <person name="Maclean D."/>
            <person name="Macfadyen A."/>
        </authorList>
    </citation>
    <scope>NUCLEOTIDE SEQUENCE [LARGE SCALE GENOMIC DNA]</scope>
</reference>
<keyword evidence="5" id="KW-0934">Plastid</keyword>
<evidence type="ECO:0000256" key="2">
    <source>
        <dbReference type="ARBA" id="ARBA00004370"/>
    </source>
</evidence>
<dbReference type="PANTHER" id="PTHR46132:SF1">
    <property type="entry name" value="DIGALACTOSYLDIACYLGLYCEROL SYNTHASE 2, CHLOROPLASTIC"/>
    <property type="match status" value="1"/>
</dbReference>
<accession>A0AAV1I597</accession>
<evidence type="ECO:0000256" key="1">
    <source>
        <dbReference type="ARBA" id="ARBA00004229"/>
    </source>
</evidence>
<dbReference type="GO" id="GO:0046481">
    <property type="term" value="F:digalactosyldiacylglycerol synthase activity"/>
    <property type="evidence" value="ECO:0007669"/>
    <property type="project" value="InterPro"/>
</dbReference>
<evidence type="ECO:0000256" key="6">
    <source>
        <dbReference type="ARBA" id="ARBA00022679"/>
    </source>
</evidence>
<gene>
    <name evidence="8" type="ORF">CVIRNUC_004690</name>
</gene>
<dbReference type="GO" id="GO:0009707">
    <property type="term" value="C:chloroplast outer membrane"/>
    <property type="evidence" value="ECO:0007669"/>
    <property type="project" value="TreeGrafter"/>
</dbReference>
<comment type="similarity">
    <text evidence="3">Belongs to the glycosyltransferase group 1 family. Glycosyltransferase 4 subfamily.</text>
</comment>
<keyword evidence="7" id="KW-0472">Membrane</keyword>